<protein>
    <recommendedName>
        <fullName evidence="1">DUF8040 domain-containing protein</fullName>
    </recommendedName>
</protein>
<dbReference type="Proteomes" id="UP001281410">
    <property type="component" value="Unassembled WGS sequence"/>
</dbReference>
<keyword evidence="3" id="KW-1185">Reference proteome</keyword>
<organism evidence="2 3">
    <name type="scientific">Dipteronia sinensis</name>
    <dbReference type="NCBI Taxonomy" id="43782"/>
    <lineage>
        <taxon>Eukaryota</taxon>
        <taxon>Viridiplantae</taxon>
        <taxon>Streptophyta</taxon>
        <taxon>Embryophyta</taxon>
        <taxon>Tracheophyta</taxon>
        <taxon>Spermatophyta</taxon>
        <taxon>Magnoliopsida</taxon>
        <taxon>eudicotyledons</taxon>
        <taxon>Gunneridae</taxon>
        <taxon>Pentapetalae</taxon>
        <taxon>rosids</taxon>
        <taxon>malvids</taxon>
        <taxon>Sapindales</taxon>
        <taxon>Sapindaceae</taxon>
        <taxon>Hippocastanoideae</taxon>
        <taxon>Acereae</taxon>
        <taxon>Dipteronia</taxon>
    </lineage>
</organism>
<accession>A0AAE0A0A6</accession>
<dbReference type="AlphaFoldDB" id="A0AAE0A0A6"/>
<evidence type="ECO:0000313" key="2">
    <source>
        <dbReference type="EMBL" id="KAK3198074.1"/>
    </source>
</evidence>
<dbReference type="InterPro" id="IPR058353">
    <property type="entry name" value="DUF8040"/>
</dbReference>
<proteinExistence type="predicted"/>
<evidence type="ECO:0000313" key="3">
    <source>
        <dbReference type="Proteomes" id="UP001281410"/>
    </source>
</evidence>
<evidence type="ECO:0000259" key="1">
    <source>
        <dbReference type="Pfam" id="PF26138"/>
    </source>
</evidence>
<gene>
    <name evidence="2" type="ORF">Dsin_021489</name>
</gene>
<comment type="caution">
    <text evidence="2">The sequence shown here is derived from an EMBL/GenBank/DDBJ whole genome shotgun (WGS) entry which is preliminary data.</text>
</comment>
<feature type="domain" description="DUF8040" evidence="1">
    <location>
        <begin position="58"/>
        <end position="119"/>
    </location>
</feature>
<dbReference type="Pfam" id="PF26138">
    <property type="entry name" value="DUF8040"/>
    <property type="match status" value="1"/>
</dbReference>
<reference evidence="2" key="1">
    <citation type="journal article" date="2023" name="Plant J.">
        <title>Genome sequences and population genomics provide insights into the demographic history, inbreeding, and mutation load of two 'living fossil' tree species of Dipteronia.</title>
        <authorList>
            <person name="Feng Y."/>
            <person name="Comes H.P."/>
            <person name="Chen J."/>
            <person name="Zhu S."/>
            <person name="Lu R."/>
            <person name="Zhang X."/>
            <person name="Li P."/>
            <person name="Qiu J."/>
            <person name="Olsen K.M."/>
            <person name="Qiu Y."/>
        </authorList>
    </citation>
    <scope>NUCLEOTIDE SEQUENCE</scope>
    <source>
        <strain evidence="2">NBL</strain>
    </source>
</reference>
<name>A0AAE0A0A6_9ROSI</name>
<dbReference type="EMBL" id="JANJYJ010000007">
    <property type="protein sequence ID" value="KAK3198074.1"/>
    <property type="molecule type" value="Genomic_DNA"/>
</dbReference>
<sequence length="127" mass="14906">MMVIIFIICSYFSDMDDQLEVVDNQGDDDKKRLQMIKIGAGLYVHHFIKYNFKEKCRTSSLSGYKWVMEVLHGHYIVCHEQFRMEISVFIKLCDTLHQSYGLEKGKDISIHESVAIFFVGVRACMWK</sequence>